<keyword evidence="5" id="KW-1185">Reference proteome</keyword>
<evidence type="ECO:0000256" key="2">
    <source>
        <dbReference type="ARBA" id="ARBA00034247"/>
    </source>
</evidence>
<dbReference type="EC" id="2.7.7.65" evidence="1"/>
<dbReference type="Gene3D" id="3.30.70.270">
    <property type="match status" value="1"/>
</dbReference>
<protein>
    <recommendedName>
        <fullName evidence="1">diguanylate cyclase</fullName>
        <ecNumber evidence="1">2.7.7.65</ecNumber>
    </recommendedName>
</protein>
<dbReference type="GO" id="GO:0005886">
    <property type="term" value="C:plasma membrane"/>
    <property type="evidence" value="ECO:0007669"/>
    <property type="project" value="TreeGrafter"/>
</dbReference>
<evidence type="ECO:0000313" key="4">
    <source>
        <dbReference type="EMBL" id="THJ31299.1"/>
    </source>
</evidence>
<dbReference type="PROSITE" id="PS50887">
    <property type="entry name" value="GGDEF"/>
    <property type="match status" value="1"/>
</dbReference>
<dbReference type="Proteomes" id="UP000306236">
    <property type="component" value="Unassembled WGS sequence"/>
</dbReference>
<dbReference type="NCBIfam" id="TIGR00254">
    <property type="entry name" value="GGDEF"/>
    <property type="match status" value="1"/>
</dbReference>
<accession>A0A4S5BGW1</accession>
<dbReference type="RefSeq" id="WP_136407593.1">
    <property type="nucleotide sequence ID" value="NZ_JARXRQ010000023.1"/>
</dbReference>
<organism evidence="4 5">
    <name type="scientific">Lampropedia aestuarii</name>
    <dbReference type="NCBI Taxonomy" id="2562762"/>
    <lineage>
        <taxon>Bacteria</taxon>
        <taxon>Pseudomonadati</taxon>
        <taxon>Pseudomonadota</taxon>
        <taxon>Betaproteobacteria</taxon>
        <taxon>Burkholderiales</taxon>
        <taxon>Comamonadaceae</taxon>
        <taxon>Lampropedia</taxon>
    </lineage>
</organism>
<dbReference type="FunFam" id="3.30.70.270:FF:000001">
    <property type="entry name" value="Diguanylate cyclase domain protein"/>
    <property type="match status" value="1"/>
</dbReference>
<gene>
    <name evidence="4" type="ORF">E8K88_15545</name>
</gene>
<dbReference type="GO" id="GO:1902201">
    <property type="term" value="P:negative regulation of bacterial-type flagellum-dependent cell motility"/>
    <property type="evidence" value="ECO:0007669"/>
    <property type="project" value="TreeGrafter"/>
</dbReference>
<dbReference type="Pfam" id="PF00990">
    <property type="entry name" value="GGDEF"/>
    <property type="match status" value="1"/>
</dbReference>
<dbReference type="InterPro" id="IPR043128">
    <property type="entry name" value="Rev_trsase/Diguanyl_cyclase"/>
</dbReference>
<name>A0A4S5BGW1_9BURK</name>
<dbReference type="CDD" id="cd01949">
    <property type="entry name" value="GGDEF"/>
    <property type="match status" value="1"/>
</dbReference>
<dbReference type="GO" id="GO:0052621">
    <property type="term" value="F:diguanylate cyclase activity"/>
    <property type="evidence" value="ECO:0007669"/>
    <property type="project" value="UniProtKB-EC"/>
</dbReference>
<dbReference type="PANTHER" id="PTHR45138:SF9">
    <property type="entry name" value="DIGUANYLATE CYCLASE DGCM-RELATED"/>
    <property type="match status" value="1"/>
</dbReference>
<feature type="domain" description="GGDEF" evidence="3">
    <location>
        <begin position="219"/>
        <end position="347"/>
    </location>
</feature>
<dbReference type="OrthoDB" id="9813903at2"/>
<dbReference type="EMBL" id="SSWX01000025">
    <property type="protein sequence ID" value="THJ31299.1"/>
    <property type="molecule type" value="Genomic_DNA"/>
</dbReference>
<comment type="catalytic activity">
    <reaction evidence="2">
        <text>2 GTP = 3',3'-c-di-GMP + 2 diphosphate</text>
        <dbReference type="Rhea" id="RHEA:24898"/>
        <dbReference type="ChEBI" id="CHEBI:33019"/>
        <dbReference type="ChEBI" id="CHEBI:37565"/>
        <dbReference type="ChEBI" id="CHEBI:58805"/>
        <dbReference type="EC" id="2.7.7.65"/>
    </reaction>
</comment>
<sequence length="366" mass="41633">MPEPHHISPILQDLAEMTGHRTHSRLEESVIGTLLRLPQVHSVGMVDLLQDNGADSLFYKYRQVGVSELSAFIAPPMQRLEDKQPLQDVAHLRQAISAGRSYCLMRWRDASGQFGHGIWLIVWRQQKAIQCIELRQYESFNAQRIELICAVFQVYQNYQNLLDYSERDALTGLLNRKTFDDLRFQLRDGAAAHNAAGSMGNRCQCDDRQCKHAHSDKPLAQWLAMIDIDSFKQINDQFGHLYGDEVLILVSNILRKNFRHTDRLFRYGGEEFIVLLKEAELCGVKAILEQLRQSVAAFSFPQVGKVTVSIGFARADGVVLANLLEQADRALYFVKKNGKNQVAYYEDLLASGKVHLPVQNSEVDLF</sequence>
<dbReference type="InterPro" id="IPR000160">
    <property type="entry name" value="GGDEF_dom"/>
</dbReference>
<dbReference type="InterPro" id="IPR050469">
    <property type="entry name" value="Diguanylate_Cyclase"/>
</dbReference>
<dbReference type="AlphaFoldDB" id="A0A4S5BGW1"/>
<evidence type="ECO:0000259" key="3">
    <source>
        <dbReference type="PROSITE" id="PS50887"/>
    </source>
</evidence>
<dbReference type="SMART" id="SM00267">
    <property type="entry name" value="GGDEF"/>
    <property type="match status" value="1"/>
</dbReference>
<reference evidence="4 5" key="1">
    <citation type="submission" date="2019-04" db="EMBL/GenBank/DDBJ databases">
        <title>Lampropedia sp YIM MLB12 draf genome.</title>
        <authorList>
            <person name="Wang Y.-X."/>
        </authorList>
    </citation>
    <scope>NUCLEOTIDE SEQUENCE [LARGE SCALE GENOMIC DNA]</scope>
    <source>
        <strain evidence="4 5">YIM MLB12</strain>
    </source>
</reference>
<dbReference type="PANTHER" id="PTHR45138">
    <property type="entry name" value="REGULATORY COMPONENTS OF SENSORY TRANSDUCTION SYSTEM"/>
    <property type="match status" value="1"/>
</dbReference>
<dbReference type="SUPFAM" id="SSF55073">
    <property type="entry name" value="Nucleotide cyclase"/>
    <property type="match status" value="1"/>
</dbReference>
<comment type="caution">
    <text evidence="4">The sequence shown here is derived from an EMBL/GenBank/DDBJ whole genome shotgun (WGS) entry which is preliminary data.</text>
</comment>
<evidence type="ECO:0000313" key="5">
    <source>
        <dbReference type="Proteomes" id="UP000306236"/>
    </source>
</evidence>
<dbReference type="GO" id="GO:0043709">
    <property type="term" value="P:cell adhesion involved in single-species biofilm formation"/>
    <property type="evidence" value="ECO:0007669"/>
    <property type="project" value="TreeGrafter"/>
</dbReference>
<proteinExistence type="predicted"/>
<evidence type="ECO:0000256" key="1">
    <source>
        <dbReference type="ARBA" id="ARBA00012528"/>
    </source>
</evidence>
<dbReference type="InterPro" id="IPR029787">
    <property type="entry name" value="Nucleotide_cyclase"/>
</dbReference>